<organism evidence="3 4">
    <name type="scientific">Fuerstiella marisgermanici</name>
    <dbReference type="NCBI Taxonomy" id="1891926"/>
    <lineage>
        <taxon>Bacteria</taxon>
        <taxon>Pseudomonadati</taxon>
        <taxon>Planctomycetota</taxon>
        <taxon>Planctomycetia</taxon>
        <taxon>Planctomycetales</taxon>
        <taxon>Planctomycetaceae</taxon>
        <taxon>Fuerstiella</taxon>
    </lineage>
</organism>
<dbReference type="EMBL" id="CP017641">
    <property type="protein sequence ID" value="APZ92220.1"/>
    <property type="molecule type" value="Genomic_DNA"/>
</dbReference>
<feature type="transmembrane region" description="Helical" evidence="1">
    <location>
        <begin position="12"/>
        <end position="34"/>
    </location>
</feature>
<dbReference type="PROSITE" id="PS00409">
    <property type="entry name" value="PROKAR_NTER_METHYL"/>
    <property type="match status" value="1"/>
</dbReference>
<dbReference type="STRING" id="1891926.Fuma_01829"/>
<dbReference type="OrthoDB" id="263324at2"/>
<protein>
    <submittedName>
        <fullName evidence="3">PilD-dependent protein PddA</fullName>
    </submittedName>
</protein>
<dbReference type="Proteomes" id="UP000187735">
    <property type="component" value="Chromosome"/>
</dbReference>
<dbReference type="NCBIfam" id="TIGR02532">
    <property type="entry name" value="IV_pilin_GFxxxE"/>
    <property type="match status" value="1"/>
</dbReference>
<reference evidence="3 4" key="1">
    <citation type="journal article" date="2016" name="Front. Microbiol.">
        <title>Fuerstia marisgermanicae gen. nov., sp. nov., an Unusual Member of the Phylum Planctomycetes from the German Wadden Sea.</title>
        <authorList>
            <person name="Kohn T."/>
            <person name="Heuer A."/>
            <person name="Jogler M."/>
            <person name="Vollmers J."/>
            <person name="Boedeker C."/>
            <person name="Bunk B."/>
            <person name="Rast P."/>
            <person name="Borchert D."/>
            <person name="Glockner I."/>
            <person name="Freese H.M."/>
            <person name="Klenk H.P."/>
            <person name="Overmann J."/>
            <person name="Kaster A.K."/>
            <person name="Rohde M."/>
            <person name="Wiegand S."/>
            <person name="Jogler C."/>
        </authorList>
    </citation>
    <scope>NUCLEOTIDE SEQUENCE [LARGE SCALE GENOMIC DNA]</scope>
    <source>
        <strain evidence="3 4">NH11</strain>
    </source>
</reference>
<dbReference type="KEGG" id="fmr:Fuma_01829"/>
<dbReference type="Gene3D" id="3.30.700.10">
    <property type="entry name" value="Glycoprotein, Type 4 Pilin"/>
    <property type="match status" value="1"/>
</dbReference>
<keyword evidence="1" id="KW-1133">Transmembrane helix</keyword>
<evidence type="ECO:0000313" key="4">
    <source>
        <dbReference type="Proteomes" id="UP000187735"/>
    </source>
</evidence>
<keyword evidence="1" id="KW-0472">Membrane</keyword>
<dbReference type="RefSeq" id="WP_077023878.1">
    <property type="nucleotide sequence ID" value="NZ_CP017641.1"/>
</dbReference>
<dbReference type="PANTHER" id="PTHR30093:SF2">
    <property type="entry name" value="TYPE II SECRETION SYSTEM PROTEIN H"/>
    <property type="match status" value="1"/>
</dbReference>
<gene>
    <name evidence="3" type="primary">xcpT_7</name>
    <name evidence="3" type="ORF">Fuma_01829</name>
</gene>
<dbReference type="InterPro" id="IPR011453">
    <property type="entry name" value="DUF1559"/>
</dbReference>
<evidence type="ECO:0000259" key="2">
    <source>
        <dbReference type="Pfam" id="PF07596"/>
    </source>
</evidence>
<dbReference type="PANTHER" id="PTHR30093">
    <property type="entry name" value="GENERAL SECRETION PATHWAY PROTEIN G"/>
    <property type="match status" value="1"/>
</dbReference>
<dbReference type="AlphaFoldDB" id="A0A1P8WDT5"/>
<dbReference type="SUPFAM" id="SSF54523">
    <property type="entry name" value="Pili subunits"/>
    <property type="match status" value="1"/>
</dbReference>
<evidence type="ECO:0000256" key="1">
    <source>
        <dbReference type="SAM" id="Phobius"/>
    </source>
</evidence>
<name>A0A1P8WDT5_9PLAN</name>
<dbReference type="NCBIfam" id="TIGR04294">
    <property type="entry name" value="pre_pil_HX9DG"/>
    <property type="match status" value="1"/>
</dbReference>
<keyword evidence="1" id="KW-0812">Transmembrane</keyword>
<sequence length="305" mass="33067">MRAHARSQRGFTLIELLVVIAIIAILVSLLLPAVQQAREAARRTQCKNNLKQIGLALHNYHDVYSTFPNVNANSTLSGGSLFTSILPMIDQANSYALYDFNKINSDPDSVAVTGQTISGYLCPSSPMRRQVPSCDTDNGRAPGNYAACIGTQSYNPYWAYIPGTPRPTLDGAIVYTDSTAGKTKFRDFTDGTSTTLMIGETAYNLPDYKFTSGSCAGDSRYSFTYWSVPYPGSTACSTNDGFNPRDYKDDGVYDAAWINTFRSDHLGGVQFTLADGSVHFISENIDAGVLDGLASRNGGEVIGEF</sequence>
<proteinExistence type="predicted"/>
<dbReference type="InterPro" id="IPR045584">
    <property type="entry name" value="Pilin-like"/>
</dbReference>
<accession>A0A1P8WDT5</accession>
<keyword evidence="4" id="KW-1185">Reference proteome</keyword>
<dbReference type="Pfam" id="PF07596">
    <property type="entry name" value="SBP_bac_10"/>
    <property type="match status" value="1"/>
</dbReference>
<evidence type="ECO:0000313" key="3">
    <source>
        <dbReference type="EMBL" id="APZ92220.1"/>
    </source>
</evidence>
<dbReference type="InterPro" id="IPR027558">
    <property type="entry name" value="Pre_pil_HX9DG_C"/>
</dbReference>
<feature type="domain" description="DUF1559" evidence="2">
    <location>
        <begin position="35"/>
        <end position="287"/>
    </location>
</feature>
<dbReference type="InterPro" id="IPR012902">
    <property type="entry name" value="N_methyl_site"/>
</dbReference>
<dbReference type="Pfam" id="PF07963">
    <property type="entry name" value="N_methyl"/>
    <property type="match status" value="1"/>
</dbReference>